<reference evidence="4 5" key="3">
    <citation type="submission" date="2019-11" db="EMBL/GenBank/DDBJ databases">
        <title>A de novo genome assembly of a pear dwarfing rootstock.</title>
        <authorList>
            <person name="Wang F."/>
            <person name="Wang J."/>
            <person name="Li S."/>
            <person name="Zhang Y."/>
            <person name="Fang M."/>
            <person name="Ma L."/>
            <person name="Zhao Y."/>
            <person name="Jiang S."/>
        </authorList>
    </citation>
    <scope>NUCLEOTIDE SEQUENCE [LARGE SCALE GENOMIC DNA]</scope>
    <source>
        <strain evidence="4">S2</strain>
        <tissue evidence="4">Leaf</tissue>
    </source>
</reference>
<protein>
    <submittedName>
        <fullName evidence="4">Aminotransferase ACS10</fullName>
    </submittedName>
</protein>
<keyword evidence="2" id="KW-0663">Pyridoxal phosphate</keyword>
<reference evidence="5" key="2">
    <citation type="submission" date="2019-10" db="EMBL/GenBank/DDBJ databases">
        <title>A de novo genome assembly of a pear dwarfing rootstock.</title>
        <authorList>
            <person name="Wang F."/>
            <person name="Wang J."/>
            <person name="Li S."/>
            <person name="Zhang Y."/>
            <person name="Fang M."/>
            <person name="Ma L."/>
            <person name="Zhao Y."/>
            <person name="Jiang S."/>
        </authorList>
    </citation>
    <scope>NUCLEOTIDE SEQUENCE [LARGE SCALE GENOMIC DNA]</scope>
</reference>
<evidence type="ECO:0000256" key="1">
    <source>
        <dbReference type="ARBA" id="ARBA00011738"/>
    </source>
</evidence>
<evidence type="ECO:0000313" key="4">
    <source>
        <dbReference type="EMBL" id="KAB2632605.1"/>
    </source>
</evidence>
<dbReference type="GO" id="GO:0004069">
    <property type="term" value="F:L-aspartate:2-oxoglutarate aminotransferase activity"/>
    <property type="evidence" value="ECO:0007669"/>
    <property type="project" value="TreeGrafter"/>
</dbReference>
<dbReference type="Gene3D" id="3.90.1150.10">
    <property type="entry name" value="Aspartate Aminotransferase, domain 1"/>
    <property type="match status" value="1"/>
</dbReference>
<dbReference type="CDD" id="cd00609">
    <property type="entry name" value="AAT_like"/>
    <property type="match status" value="1"/>
</dbReference>
<sequence length="558" mass="63208">MAVGFLGKRCRERYRADLQDTTSVEIKWKEVEWMMGNMGFDDYGIGKFLENLIGFLINGEKVIMNLNNGRRYDNWLLVKWGRNPEETFELIYPLVPSVRRVKWCLAKCLKQKWVVKADLDVVMSNVGSGDIEARENFESFVAMMLMAEATFIHALVKDVCLNIDFFATFVYVYPQKSLQENMWDELLGFMSQVMGKSVFFDPSQIVLTAGVTPAIEILSFCLADSGNAFVVPAPYYPGLDRDVKWRTGGEIIPVPCRSADKFNLSVTALERAFNQAKKRGVKVRGIIISNPSNPVGSFYSHESLYNLLDFARENIHIISNEIFSGSMYGSEEFVSMAEIVESEDIDQNRVHIVYGLSKDLSLPGFRASAIYSFNKDVLAAAKKLTRFWSISSPSQQVLISMLSDPKFIRKFIDTSRERLRGMYLKFVTGLKQLGIECTKSNGGFSCWADMSGLICFYSEKGELELWDRLLNVAKLNVTPGSSCHCIEPGWFRFCFTTLTVKDIPVVMERIWKISETSKSHGQCTAQLLSLVVRREKFLTELATPSFGVTNLIVEMSCT</sequence>
<dbReference type="InterPro" id="IPR015421">
    <property type="entry name" value="PyrdxlP-dep_Trfase_major"/>
</dbReference>
<reference evidence="4 5" key="1">
    <citation type="submission" date="2019-09" db="EMBL/GenBank/DDBJ databases">
        <authorList>
            <person name="Ou C."/>
        </authorList>
    </citation>
    <scope>NUCLEOTIDE SEQUENCE [LARGE SCALE GENOMIC DNA]</scope>
    <source>
        <strain evidence="4">S2</strain>
        <tissue evidence="4">Leaf</tissue>
    </source>
</reference>
<dbReference type="PANTHER" id="PTHR43795">
    <property type="entry name" value="BIFUNCTIONAL ASPARTATE AMINOTRANSFERASE AND GLUTAMATE/ASPARTATE-PREPHENATE AMINOTRANSFERASE-RELATED"/>
    <property type="match status" value="1"/>
</dbReference>
<accession>A0A5N5HXH0</accession>
<organism evidence="4 5">
    <name type="scientific">Pyrus ussuriensis x Pyrus communis</name>
    <dbReference type="NCBI Taxonomy" id="2448454"/>
    <lineage>
        <taxon>Eukaryota</taxon>
        <taxon>Viridiplantae</taxon>
        <taxon>Streptophyta</taxon>
        <taxon>Embryophyta</taxon>
        <taxon>Tracheophyta</taxon>
        <taxon>Spermatophyta</taxon>
        <taxon>Magnoliopsida</taxon>
        <taxon>eudicotyledons</taxon>
        <taxon>Gunneridae</taxon>
        <taxon>Pentapetalae</taxon>
        <taxon>rosids</taxon>
        <taxon>fabids</taxon>
        <taxon>Rosales</taxon>
        <taxon>Rosaceae</taxon>
        <taxon>Amygdaloideae</taxon>
        <taxon>Maleae</taxon>
        <taxon>Pyrus</taxon>
    </lineage>
</organism>
<evidence type="ECO:0000256" key="2">
    <source>
        <dbReference type="ARBA" id="ARBA00022898"/>
    </source>
</evidence>
<dbReference type="Proteomes" id="UP000327157">
    <property type="component" value="Chromosome 6"/>
</dbReference>
<evidence type="ECO:0000313" key="5">
    <source>
        <dbReference type="Proteomes" id="UP000327157"/>
    </source>
</evidence>
<dbReference type="InterPro" id="IPR015424">
    <property type="entry name" value="PyrdxlP-dep_Trfase"/>
</dbReference>
<proteinExistence type="predicted"/>
<comment type="caution">
    <text evidence="4">The sequence shown here is derived from an EMBL/GenBank/DDBJ whole genome shotgun (WGS) entry which is preliminary data.</text>
</comment>
<dbReference type="PANTHER" id="PTHR43795:SF85">
    <property type="entry name" value="AMINOTRANSFERASE ACS10-RELATED"/>
    <property type="match status" value="1"/>
</dbReference>
<dbReference type="GO" id="GO:0006520">
    <property type="term" value="P:amino acid metabolic process"/>
    <property type="evidence" value="ECO:0007669"/>
    <property type="project" value="TreeGrafter"/>
</dbReference>
<dbReference type="InterPro" id="IPR015422">
    <property type="entry name" value="PyrdxlP-dep_Trfase_small"/>
</dbReference>
<comment type="subunit">
    <text evidence="1">Homodimer.</text>
</comment>
<dbReference type="EMBL" id="SMOL01000120">
    <property type="protein sequence ID" value="KAB2632605.1"/>
    <property type="molecule type" value="Genomic_DNA"/>
</dbReference>
<dbReference type="OrthoDB" id="691673at2759"/>
<gene>
    <name evidence="4" type="ORF">D8674_028852</name>
</gene>
<dbReference type="InterPro" id="IPR004839">
    <property type="entry name" value="Aminotransferase_I/II_large"/>
</dbReference>
<feature type="domain" description="Aminotransferase class I/classII large" evidence="3">
    <location>
        <begin position="191"/>
        <end position="510"/>
    </location>
</feature>
<keyword evidence="4" id="KW-0032">Aminotransferase</keyword>
<dbReference type="Pfam" id="PF00155">
    <property type="entry name" value="Aminotran_1_2"/>
    <property type="match status" value="1"/>
</dbReference>
<dbReference type="AlphaFoldDB" id="A0A5N5HXH0"/>
<dbReference type="SUPFAM" id="SSF53383">
    <property type="entry name" value="PLP-dependent transferases"/>
    <property type="match status" value="1"/>
</dbReference>
<keyword evidence="5" id="KW-1185">Reference proteome</keyword>
<dbReference type="InterPro" id="IPR050478">
    <property type="entry name" value="Ethylene_sulfur-biosynth"/>
</dbReference>
<name>A0A5N5HXH0_9ROSA</name>
<keyword evidence="4" id="KW-0808">Transferase</keyword>
<dbReference type="GO" id="GO:0008793">
    <property type="term" value="F:aromatic-amino-acid transaminase activity"/>
    <property type="evidence" value="ECO:0007669"/>
    <property type="project" value="TreeGrafter"/>
</dbReference>
<dbReference type="Gene3D" id="3.40.640.10">
    <property type="entry name" value="Type I PLP-dependent aspartate aminotransferase-like (Major domain)"/>
    <property type="match status" value="1"/>
</dbReference>
<dbReference type="PRINTS" id="PR00753">
    <property type="entry name" value="ACCSYNTHASE"/>
</dbReference>
<evidence type="ECO:0000259" key="3">
    <source>
        <dbReference type="Pfam" id="PF00155"/>
    </source>
</evidence>
<dbReference type="GO" id="GO:0030170">
    <property type="term" value="F:pyridoxal phosphate binding"/>
    <property type="evidence" value="ECO:0007669"/>
    <property type="project" value="InterPro"/>
</dbReference>